<evidence type="ECO:0000256" key="2">
    <source>
        <dbReference type="ARBA" id="ARBA00022475"/>
    </source>
</evidence>
<gene>
    <name evidence="9" type="ORF">SAMN00768000_3393</name>
</gene>
<dbReference type="RefSeq" id="WP_084661771.1">
    <property type="nucleotide sequence ID" value="NZ_FWWY01000001.1"/>
</dbReference>
<keyword evidence="2" id="KW-1003">Cell membrane</keyword>
<dbReference type="AlphaFoldDB" id="A0A1W1WMN6"/>
<evidence type="ECO:0000256" key="3">
    <source>
        <dbReference type="ARBA" id="ARBA00022679"/>
    </source>
</evidence>
<feature type="transmembrane region" description="Helical" evidence="8">
    <location>
        <begin position="143"/>
        <end position="161"/>
    </location>
</feature>
<evidence type="ECO:0008006" key="11">
    <source>
        <dbReference type="Google" id="ProtNLM"/>
    </source>
</evidence>
<proteinExistence type="inferred from homology"/>
<dbReference type="InterPro" id="IPR018584">
    <property type="entry name" value="GT87"/>
</dbReference>
<evidence type="ECO:0000256" key="4">
    <source>
        <dbReference type="ARBA" id="ARBA00022692"/>
    </source>
</evidence>
<comment type="subcellular location">
    <subcellularLocation>
        <location evidence="1">Cell membrane</location>
        <topology evidence="1">Multi-pass membrane protein</topology>
    </subcellularLocation>
</comment>
<dbReference type="Pfam" id="PF09594">
    <property type="entry name" value="GT87"/>
    <property type="match status" value="1"/>
</dbReference>
<keyword evidence="3" id="KW-0808">Transferase</keyword>
<evidence type="ECO:0000313" key="10">
    <source>
        <dbReference type="Proteomes" id="UP000192660"/>
    </source>
</evidence>
<accession>A0A1W1WMN6</accession>
<evidence type="ECO:0000256" key="6">
    <source>
        <dbReference type="ARBA" id="ARBA00023136"/>
    </source>
</evidence>
<reference evidence="10" key="1">
    <citation type="submission" date="2017-04" db="EMBL/GenBank/DDBJ databases">
        <authorList>
            <person name="Varghese N."/>
            <person name="Submissions S."/>
        </authorList>
    </citation>
    <scope>NUCLEOTIDE SEQUENCE [LARGE SCALE GENOMIC DNA]</scope>
    <source>
        <strain evidence="10">DSM 9293</strain>
    </source>
</reference>
<dbReference type="STRING" id="28034.BFX07_07290"/>
<sequence length="411" mass="46579">MRYDDSCGIHHALEEAEALTEPKHKFVLMMIPGLILMTINMIHIAPPNFLLPGGHPNVSYYPYSFLHWAYSDVVALYGARRLFLHTIPYFQNIIEYPVLIGLYMSAMSWLPGFWGYFIGSGLGLMAAFVGALYLLRQTAGEKAAWWFTFSPLLLVFGMLNWDMLGLLTWGLTIAAWRKQRWFHTGLFLGLGVVTKFFPVVLLPYMVASLYQKDHRTHLKQFLWGFVLTGIGINLPFALFAEEGWSEFFTFNSGRGPDPGIYQWLFQMGILHIDTVNLLSAVLTLAGGLVFLALLWQGKLDAVEAGTAALSWWFLCNKVYSPQYMLWVYYAILWVDVNIPLLLTANAAGLLDFGLAMRWLALGTTNSPFLQQFVDTVPAPIIAFRDLTLLATAIMPWARHRAKNVRLTHKLP</sequence>
<feature type="transmembrane region" description="Helical" evidence="8">
    <location>
        <begin position="26"/>
        <end position="45"/>
    </location>
</feature>
<dbReference type="GO" id="GO:0005886">
    <property type="term" value="C:plasma membrane"/>
    <property type="evidence" value="ECO:0007669"/>
    <property type="project" value="UniProtKB-SubCell"/>
</dbReference>
<dbReference type="GO" id="GO:0016758">
    <property type="term" value="F:hexosyltransferase activity"/>
    <property type="evidence" value="ECO:0007669"/>
    <property type="project" value="InterPro"/>
</dbReference>
<dbReference type="Proteomes" id="UP000192660">
    <property type="component" value="Unassembled WGS sequence"/>
</dbReference>
<organism evidence="9 10">
    <name type="scientific">Sulfobacillus thermosulfidooxidans (strain DSM 9293 / VKM B-1269 / AT-1)</name>
    <dbReference type="NCBI Taxonomy" id="929705"/>
    <lineage>
        <taxon>Bacteria</taxon>
        <taxon>Bacillati</taxon>
        <taxon>Bacillota</taxon>
        <taxon>Clostridia</taxon>
        <taxon>Eubacteriales</taxon>
        <taxon>Clostridiales Family XVII. Incertae Sedis</taxon>
        <taxon>Sulfobacillus</taxon>
    </lineage>
</organism>
<feature type="transmembrane region" description="Helical" evidence="8">
    <location>
        <begin position="116"/>
        <end position="136"/>
    </location>
</feature>
<keyword evidence="5 8" id="KW-1133">Transmembrane helix</keyword>
<evidence type="ECO:0000256" key="7">
    <source>
        <dbReference type="ARBA" id="ARBA00024033"/>
    </source>
</evidence>
<feature type="transmembrane region" description="Helical" evidence="8">
    <location>
        <begin position="221"/>
        <end position="240"/>
    </location>
</feature>
<evidence type="ECO:0000256" key="8">
    <source>
        <dbReference type="SAM" id="Phobius"/>
    </source>
</evidence>
<evidence type="ECO:0000256" key="5">
    <source>
        <dbReference type="ARBA" id="ARBA00022989"/>
    </source>
</evidence>
<feature type="transmembrane region" description="Helical" evidence="8">
    <location>
        <begin position="326"/>
        <end position="356"/>
    </location>
</feature>
<feature type="transmembrane region" description="Helical" evidence="8">
    <location>
        <begin position="181"/>
        <end position="209"/>
    </location>
</feature>
<keyword evidence="6 8" id="KW-0472">Membrane</keyword>
<evidence type="ECO:0000313" key="9">
    <source>
        <dbReference type="EMBL" id="SMC07449.1"/>
    </source>
</evidence>
<keyword evidence="10" id="KW-1185">Reference proteome</keyword>
<name>A0A1W1WMN6_SULTA</name>
<dbReference type="EMBL" id="FWWY01000001">
    <property type="protein sequence ID" value="SMC07449.1"/>
    <property type="molecule type" value="Genomic_DNA"/>
</dbReference>
<feature type="transmembrane region" description="Helical" evidence="8">
    <location>
        <begin position="260"/>
        <end position="293"/>
    </location>
</feature>
<protein>
    <recommendedName>
        <fullName evidence="11">DUF2029 domain-containing protein</fullName>
    </recommendedName>
</protein>
<keyword evidence="4 8" id="KW-0812">Transmembrane</keyword>
<evidence type="ECO:0000256" key="1">
    <source>
        <dbReference type="ARBA" id="ARBA00004651"/>
    </source>
</evidence>
<dbReference type="OrthoDB" id="3348156at2"/>
<comment type="similarity">
    <text evidence="7">Belongs to the glycosyltransferase 87 family.</text>
</comment>